<dbReference type="EMBL" id="CAXITT010000963">
    <property type="protein sequence ID" value="CAL1547385.1"/>
    <property type="molecule type" value="Genomic_DNA"/>
</dbReference>
<sequence length="571" mass="64526">MAGDNVMRRSIYVCLLVTSISVYSVIAGKAKLLRNLKSASYPWFGEAYKRNCPDSEANWPQCYNLRPNEQESIIRRAGLPDDTTLTTELEVVFSAPEEDIDVCGKDEPMSKVNEFILNEEGIAAESSLGLGAEIYRKQPKVNWDAKEGVMYTLIFWDVGFFKIRGWFYNIELKGSEMLGLTNSPYYPPANPTPNINPVLIMLLEQTNSTTSSTNETMNLCVETIPNPQRAERCRNSVITWLKDGLNLVGLQVYYTNGASLYEKFRACTESFICDKSCTDKFNGFYQRDQYITSKTAFITDQQKKLDFYVNFRFTGVTDKKLKYTCCQNLMRKKFEYRPRPGNNDSEIYVGMVSPMLFESRMTLEMSGPVDALRENDTYYSVVIFDIDALACLPGPYMHHVIANLEYPGRHLEMQNLKKNDYVPPWPGGEITHTYLIILYSHKEEMYMPGLAACGKEVDYSERYADARSVSWFQSSNSKVCRKLECPAVPDKENPLSFMGLYKASSDFPPEVSADENINSGDSEITTRISRNNTPTQVDSKLTTVKSGSCIPVVSISLLTTIVLVSVGGSLK</sequence>
<comment type="caution">
    <text evidence="1">The sequence shown here is derived from an EMBL/GenBank/DDBJ whole genome shotgun (WGS) entry which is preliminary data.</text>
</comment>
<accession>A0AAV2IJT0</accession>
<dbReference type="SUPFAM" id="SSF49777">
    <property type="entry name" value="PEBP-like"/>
    <property type="match status" value="1"/>
</dbReference>
<proteinExistence type="predicted"/>
<reference evidence="1 2" key="1">
    <citation type="submission" date="2024-04" db="EMBL/GenBank/DDBJ databases">
        <authorList>
            <consortium name="Genoscope - CEA"/>
            <person name="William W."/>
        </authorList>
    </citation>
    <scope>NUCLEOTIDE SEQUENCE [LARGE SCALE GENOMIC DNA]</scope>
</reference>
<gene>
    <name evidence="1" type="ORF">GSLYS_00020710001</name>
</gene>
<keyword evidence="2" id="KW-1185">Reference proteome</keyword>
<dbReference type="AlphaFoldDB" id="A0AAV2IJT0"/>
<dbReference type="InterPro" id="IPR036610">
    <property type="entry name" value="PEBP-like_sf"/>
</dbReference>
<organism evidence="1 2">
    <name type="scientific">Lymnaea stagnalis</name>
    <name type="common">Great pond snail</name>
    <name type="synonym">Helix stagnalis</name>
    <dbReference type="NCBI Taxonomy" id="6523"/>
    <lineage>
        <taxon>Eukaryota</taxon>
        <taxon>Metazoa</taxon>
        <taxon>Spiralia</taxon>
        <taxon>Lophotrochozoa</taxon>
        <taxon>Mollusca</taxon>
        <taxon>Gastropoda</taxon>
        <taxon>Heterobranchia</taxon>
        <taxon>Euthyneura</taxon>
        <taxon>Panpulmonata</taxon>
        <taxon>Hygrophila</taxon>
        <taxon>Lymnaeoidea</taxon>
        <taxon>Lymnaeidae</taxon>
        <taxon>Lymnaea</taxon>
    </lineage>
</organism>
<evidence type="ECO:0000313" key="1">
    <source>
        <dbReference type="EMBL" id="CAL1547385.1"/>
    </source>
</evidence>
<protein>
    <submittedName>
        <fullName evidence="1">Uncharacterized protein</fullName>
    </submittedName>
</protein>
<dbReference type="Proteomes" id="UP001497497">
    <property type="component" value="Unassembled WGS sequence"/>
</dbReference>
<name>A0AAV2IJT0_LYMST</name>
<evidence type="ECO:0000313" key="2">
    <source>
        <dbReference type="Proteomes" id="UP001497497"/>
    </source>
</evidence>